<reference evidence="2" key="1">
    <citation type="submission" date="2021-01" db="EMBL/GenBank/DDBJ databases">
        <authorList>
            <person name="Corre E."/>
            <person name="Pelletier E."/>
            <person name="Niang G."/>
            <person name="Scheremetjew M."/>
            <person name="Finn R."/>
            <person name="Kale V."/>
            <person name="Holt S."/>
            <person name="Cochrane G."/>
            <person name="Meng A."/>
            <person name="Brown T."/>
            <person name="Cohen L."/>
        </authorList>
    </citation>
    <scope>NUCLEOTIDE SEQUENCE</scope>
    <source>
        <strain evidence="2">Clade-D-RCC2572</strain>
    </source>
</reference>
<evidence type="ECO:0000259" key="1">
    <source>
        <dbReference type="Pfam" id="PF25809"/>
    </source>
</evidence>
<feature type="domain" description="STEEP1" evidence="1">
    <location>
        <begin position="21"/>
        <end position="119"/>
    </location>
</feature>
<dbReference type="PANTHER" id="PTHR47525">
    <property type="entry name" value="OS07G0295200 PROTEIN"/>
    <property type="match status" value="1"/>
</dbReference>
<gene>
    <name evidence="2" type="ORF">OMED0929_LOCUS3158</name>
</gene>
<evidence type="ECO:0000313" key="2">
    <source>
        <dbReference type="EMBL" id="CAD8581104.1"/>
    </source>
</evidence>
<accession>A0A7S0PKU2</accession>
<dbReference type="SMART" id="SM01152">
    <property type="entry name" value="DUF167"/>
    <property type="match status" value="1"/>
</dbReference>
<dbReference type="InterPro" id="IPR003746">
    <property type="entry name" value="DUF167"/>
</dbReference>
<sequence>MPPKRSAHVFTSDDAPDTATASAYNIYYCKFCGDHCLTTEASLASSPRRRTDNAHVIDTAKHVTKMKLSLAAKPVAVMRENGEVEVQYRYACGAVPVGYSTLPDGSGLLYIFDGALSAFDYEKDHAVKDDGSGVRPPPPCVIAVAGGATQIDIEVDRDVKGGRGVTKISASAIKIVVKSPLTKCDAELLEFLAGCLDLKLTQMSLLKGRTQTTRTLLAKGKSPAECYEALTKSLEVENARVAKLANLGQHT</sequence>
<dbReference type="InterPro" id="IPR057965">
    <property type="entry name" value="STEEP1_dom"/>
</dbReference>
<dbReference type="Pfam" id="PF25809">
    <property type="entry name" value="STEEP1"/>
    <property type="match status" value="1"/>
</dbReference>
<proteinExistence type="predicted"/>
<dbReference type="AlphaFoldDB" id="A0A7S0PKU2"/>
<name>A0A7S0PKU2_9CHLO</name>
<dbReference type="InterPro" id="IPR053323">
    <property type="entry name" value="UPF0235"/>
</dbReference>
<organism evidence="2">
    <name type="scientific">Ostreococcus mediterraneus</name>
    <dbReference type="NCBI Taxonomy" id="1486918"/>
    <lineage>
        <taxon>Eukaryota</taxon>
        <taxon>Viridiplantae</taxon>
        <taxon>Chlorophyta</taxon>
        <taxon>Mamiellophyceae</taxon>
        <taxon>Mamiellales</taxon>
        <taxon>Bathycoccaceae</taxon>
        <taxon>Ostreococcus</taxon>
    </lineage>
</organism>
<dbReference type="EMBL" id="HBEW01003774">
    <property type="protein sequence ID" value="CAD8581104.1"/>
    <property type="molecule type" value="Transcribed_RNA"/>
</dbReference>
<dbReference type="PANTHER" id="PTHR47525:SF1">
    <property type="entry name" value="OS07G0295200 PROTEIN"/>
    <property type="match status" value="1"/>
</dbReference>
<protein>
    <recommendedName>
        <fullName evidence="1">STEEP1 domain-containing protein</fullName>
    </recommendedName>
</protein>